<feature type="transmembrane region" description="Helical" evidence="1">
    <location>
        <begin position="7"/>
        <end position="32"/>
    </location>
</feature>
<protein>
    <recommendedName>
        <fullName evidence="6">DUF4175 domain-containing protein</fullName>
    </recommendedName>
</protein>
<feature type="transmembrane region" description="Helical" evidence="1">
    <location>
        <begin position="38"/>
        <end position="56"/>
    </location>
</feature>
<dbReference type="EMBL" id="CP154792">
    <property type="protein sequence ID" value="XAN17341.1"/>
    <property type="molecule type" value="Genomic_DNA"/>
</dbReference>
<keyword evidence="5" id="KW-1185">Reference proteome</keyword>
<sequence>MTKSTRGFLFVWGWPIVLGVLSVFGLMAALLGTGGWHWASWVALALLLAVIVRYWAFPRRMGGAREFLS</sequence>
<keyword evidence="1" id="KW-0472">Membrane</keyword>
<evidence type="ECO:0000256" key="1">
    <source>
        <dbReference type="SAM" id="Phobius"/>
    </source>
</evidence>
<keyword evidence="1" id="KW-1133">Transmembrane helix</keyword>
<keyword evidence="1" id="KW-0812">Transmembrane</keyword>
<evidence type="ECO:0000313" key="4">
    <source>
        <dbReference type="Proteomes" id="UP000509782"/>
    </source>
</evidence>
<dbReference type="Proteomes" id="UP001446337">
    <property type="component" value="Chromosome"/>
</dbReference>
<organism evidence="2 4">
    <name type="scientific">Achromobacter denitrificans</name>
    <name type="common">Alcaligenes denitrificans</name>
    <dbReference type="NCBI Taxonomy" id="32002"/>
    <lineage>
        <taxon>Bacteria</taxon>
        <taxon>Pseudomonadati</taxon>
        <taxon>Pseudomonadota</taxon>
        <taxon>Betaproteobacteria</taxon>
        <taxon>Burkholderiales</taxon>
        <taxon>Alcaligenaceae</taxon>
        <taxon>Achromobacter</taxon>
    </lineage>
</organism>
<dbReference type="AlphaFoldDB" id="A0A427WLT0"/>
<evidence type="ECO:0000313" key="3">
    <source>
        <dbReference type="EMBL" id="XAN17341.1"/>
    </source>
</evidence>
<name>A0A427WLT0_ACHDE</name>
<evidence type="ECO:0008006" key="6">
    <source>
        <dbReference type="Google" id="ProtNLM"/>
    </source>
</evidence>
<dbReference type="RefSeq" id="WP_088147307.1">
    <property type="nucleotide sequence ID" value="NZ_CADIKP010000022.1"/>
</dbReference>
<evidence type="ECO:0000313" key="5">
    <source>
        <dbReference type="Proteomes" id="UP001446337"/>
    </source>
</evidence>
<dbReference type="Proteomes" id="UP000509782">
    <property type="component" value="Chromosome"/>
</dbReference>
<dbReference type="EMBL" id="CP054569">
    <property type="protein sequence ID" value="QKQ48333.1"/>
    <property type="molecule type" value="Genomic_DNA"/>
</dbReference>
<gene>
    <name evidence="3" type="ORF">AAIK43_04730</name>
    <name evidence="2" type="ORF">FOC81_17190</name>
</gene>
<dbReference type="STRING" id="32002.BVK87_30990"/>
<accession>A0A427WLT0</accession>
<evidence type="ECO:0000313" key="2">
    <source>
        <dbReference type="EMBL" id="QKQ48333.1"/>
    </source>
</evidence>
<reference evidence="2 4" key="1">
    <citation type="submission" date="2020-05" db="EMBL/GenBank/DDBJ databases">
        <title>FDA dAtabase for Regulatory Grade micrObial Sequences (FDA-ARGOS): Supporting development and validation of Infectious Disease Dx tests.</title>
        <authorList>
            <person name="Sproer C."/>
            <person name="Gronow S."/>
            <person name="Severitt S."/>
            <person name="Schroder I."/>
            <person name="Tallon L."/>
            <person name="Sadzewicz L."/>
            <person name="Zhao X."/>
            <person name="Vavikolanu K."/>
            <person name="Mehta A."/>
            <person name="Aluvathingal J."/>
            <person name="Nadendla S."/>
            <person name="Myers T."/>
            <person name="Yan Y."/>
            <person name="Sichtig H."/>
        </authorList>
    </citation>
    <scope>NUCLEOTIDE SEQUENCE [LARGE SCALE GENOMIC DNA]</scope>
    <source>
        <strain evidence="2 4">FDAARGOS_787</strain>
    </source>
</reference>
<reference evidence="3 5" key="2">
    <citation type="submission" date="2024-05" db="EMBL/GenBank/DDBJ databases">
        <title>Achromobacter denitrificans. BP1, complete genome.</title>
        <authorList>
            <person name="Zhang B."/>
        </authorList>
    </citation>
    <scope>NUCLEOTIDE SEQUENCE [LARGE SCALE GENOMIC DNA]</scope>
    <source>
        <strain evidence="3 5">BP1</strain>
    </source>
</reference>
<proteinExistence type="predicted"/>
<dbReference type="OrthoDB" id="8659549at2"/>